<dbReference type="SMART" id="SM00091">
    <property type="entry name" value="PAS"/>
    <property type="match status" value="1"/>
</dbReference>
<dbReference type="GO" id="GO:0016787">
    <property type="term" value="F:hydrolase activity"/>
    <property type="evidence" value="ECO:0007669"/>
    <property type="project" value="UniProtKB-KW"/>
</dbReference>
<keyword evidence="12" id="KW-0472">Membrane</keyword>
<dbReference type="GO" id="GO:0005524">
    <property type="term" value="F:ATP binding"/>
    <property type="evidence" value="ECO:0007669"/>
    <property type="project" value="UniProtKB-KW"/>
</dbReference>
<evidence type="ECO:0000256" key="1">
    <source>
        <dbReference type="ARBA" id="ARBA00000085"/>
    </source>
</evidence>
<keyword evidence="15" id="KW-1185">Reference proteome</keyword>
<dbReference type="GO" id="GO:0000155">
    <property type="term" value="F:phosphorelay sensor kinase activity"/>
    <property type="evidence" value="ECO:0007669"/>
    <property type="project" value="InterPro"/>
</dbReference>
<accession>A0A840ZFX7</accession>
<dbReference type="SUPFAM" id="SSF47384">
    <property type="entry name" value="Homodimeric domain of signal transducing histidine kinase"/>
    <property type="match status" value="1"/>
</dbReference>
<evidence type="ECO:0000256" key="8">
    <source>
        <dbReference type="ARBA" id="ARBA00022777"/>
    </source>
</evidence>
<evidence type="ECO:0000256" key="5">
    <source>
        <dbReference type="ARBA" id="ARBA00022679"/>
    </source>
</evidence>
<dbReference type="SMART" id="SM00388">
    <property type="entry name" value="HisKA"/>
    <property type="match status" value="1"/>
</dbReference>
<dbReference type="InterPro" id="IPR000014">
    <property type="entry name" value="PAS"/>
</dbReference>
<evidence type="ECO:0000256" key="11">
    <source>
        <dbReference type="ARBA" id="ARBA00023012"/>
    </source>
</evidence>
<dbReference type="PROSITE" id="PS50109">
    <property type="entry name" value="HIS_KIN"/>
    <property type="match status" value="1"/>
</dbReference>
<keyword evidence="4" id="KW-0597">Phosphoprotein</keyword>
<keyword evidence="10" id="KW-1133">Transmembrane helix</keyword>
<dbReference type="InterPro" id="IPR005467">
    <property type="entry name" value="His_kinase_dom"/>
</dbReference>
<proteinExistence type="predicted"/>
<dbReference type="GO" id="GO:0030295">
    <property type="term" value="F:protein kinase activator activity"/>
    <property type="evidence" value="ECO:0007669"/>
    <property type="project" value="TreeGrafter"/>
</dbReference>
<evidence type="ECO:0000256" key="4">
    <source>
        <dbReference type="ARBA" id="ARBA00022553"/>
    </source>
</evidence>
<protein>
    <recommendedName>
        <fullName evidence="3">histidine kinase</fullName>
        <ecNumber evidence="3">2.7.13.3</ecNumber>
    </recommendedName>
</protein>
<evidence type="ECO:0000256" key="12">
    <source>
        <dbReference type="ARBA" id="ARBA00023136"/>
    </source>
</evidence>
<keyword evidence="8" id="KW-0418">Kinase</keyword>
<keyword evidence="6" id="KW-0812">Transmembrane</keyword>
<dbReference type="PRINTS" id="PR00344">
    <property type="entry name" value="BCTRLSENSOR"/>
</dbReference>
<keyword evidence="7" id="KW-0547">Nucleotide-binding</keyword>
<name>A0A840ZFX7_9HYPH</name>
<dbReference type="Gene3D" id="3.30.450.20">
    <property type="entry name" value="PAS domain"/>
    <property type="match status" value="1"/>
</dbReference>
<comment type="subcellular location">
    <subcellularLocation>
        <location evidence="2">Membrane</location>
        <topology evidence="2">Multi-pass membrane protein</topology>
    </subcellularLocation>
</comment>
<dbReference type="Gene3D" id="1.10.287.130">
    <property type="match status" value="1"/>
</dbReference>
<evidence type="ECO:0000256" key="2">
    <source>
        <dbReference type="ARBA" id="ARBA00004141"/>
    </source>
</evidence>
<dbReference type="RefSeq" id="WP_183567464.1">
    <property type="nucleotide sequence ID" value="NZ_JACHOP010000005.1"/>
</dbReference>
<dbReference type="SMART" id="SM00387">
    <property type="entry name" value="HATPase_c"/>
    <property type="match status" value="1"/>
</dbReference>
<dbReference type="InterPro" id="IPR050351">
    <property type="entry name" value="BphY/WalK/GraS-like"/>
</dbReference>
<evidence type="ECO:0000256" key="9">
    <source>
        <dbReference type="ARBA" id="ARBA00022840"/>
    </source>
</evidence>
<evidence type="ECO:0000256" key="6">
    <source>
        <dbReference type="ARBA" id="ARBA00022692"/>
    </source>
</evidence>
<keyword evidence="5" id="KW-0808">Transferase</keyword>
<dbReference type="InterPro" id="IPR036097">
    <property type="entry name" value="HisK_dim/P_sf"/>
</dbReference>
<dbReference type="AlphaFoldDB" id="A0A840ZFX7"/>
<keyword evidence="14" id="KW-0378">Hydrolase</keyword>
<evidence type="ECO:0000256" key="3">
    <source>
        <dbReference type="ARBA" id="ARBA00012438"/>
    </source>
</evidence>
<dbReference type="SUPFAM" id="SSF55874">
    <property type="entry name" value="ATPase domain of HSP90 chaperone/DNA topoisomerase II/histidine kinase"/>
    <property type="match status" value="1"/>
</dbReference>
<gene>
    <name evidence="14" type="ORF">HNR00_001580</name>
</gene>
<dbReference type="InterPro" id="IPR004358">
    <property type="entry name" value="Sig_transdc_His_kin-like_C"/>
</dbReference>
<evidence type="ECO:0000259" key="13">
    <source>
        <dbReference type="PROSITE" id="PS50109"/>
    </source>
</evidence>
<dbReference type="CDD" id="cd00130">
    <property type="entry name" value="PAS"/>
    <property type="match status" value="1"/>
</dbReference>
<dbReference type="Pfam" id="PF00512">
    <property type="entry name" value="HisKA"/>
    <property type="match status" value="1"/>
</dbReference>
<dbReference type="EC" id="2.7.13.3" evidence="3"/>
<feature type="domain" description="Histidine kinase" evidence="13">
    <location>
        <begin position="159"/>
        <end position="371"/>
    </location>
</feature>
<dbReference type="InterPro" id="IPR003661">
    <property type="entry name" value="HisK_dim/P_dom"/>
</dbReference>
<keyword evidence="11" id="KW-0902">Two-component regulatory system</keyword>
<dbReference type="GO" id="GO:0000156">
    <property type="term" value="F:phosphorelay response regulator activity"/>
    <property type="evidence" value="ECO:0007669"/>
    <property type="project" value="TreeGrafter"/>
</dbReference>
<evidence type="ECO:0000313" key="14">
    <source>
        <dbReference type="EMBL" id="MBB5756872.1"/>
    </source>
</evidence>
<dbReference type="SUPFAM" id="SSF55785">
    <property type="entry name" value="PYP-like sensor domain (PAS domain)"/>
    <property type="match status" value="1"/>
</dbReference>
<sequence length="372" mass="41010">MIEEYEDLYRNAPFAYVSLDGDGRIVMANDTLAAWIGCPAQDLPRKRFRDLLTTGTMMHYETSYAPLLAMQGHFEEASLDLRTADGGKFAVFGSARVVRDADGQHRSTRLALLKSTGRRLYERQLLDARDRSETTERATQAILATERETSELREQFIAVLGHDLRNPLASISSGARLLQRDLPAERRTQLFAAIQASVVRMSGLIDNVLDFARGRLGAGIPLDLRPDVMLGPVLDQVVTELRIGVPDRLIETAFDLPRPIRCDPSRIAQLVSNLLGNALTHGAKDEPVRIRADVDGATLTISVANGGAPIPEPALERLFQPFFRGEVRPSQQGLGLGLHIASEIAKAHAGTLDVTSMPAETRFTFRMPLHVR</sequence>
<dbReference type="Gene3D" id="3.30.565.10">
    <property type="entry name" value="Histidine kinase-like ATPase, C-terminal domain"/>
    <property type="match status" value="1"/>
</dbReference>
<dbReference type="PANTHER" id="PTHR42878:SF7">
    <property type="entry name" value="SENSOR HISTIDINE KINASE GLRK"/>
    <property type="match status" value="1"/>
</dbReference>
<reference evidence="14 15" key="1">
    <citation type="submission" date="2020-08" db="EMBL/GenBank/DDBJ databases">
        <title>Genomic Encyclopedia of Type Strains, Phase IV (KMG-IV): sequencing the most valuable type-strain genomes for metagenomic binning, comparative biology and taxonomic classification.</title>
        <authorList>
            <person name="Goeker M."/>
        </authorList>
    </citation>
    <scope>NUCLEOTIDE SEQUENCE [LARGE SCALE GENOMIC DNA]</scope>
    <source>
        <strain evidence="14 15">DSM 2163</strain>
    </source>
</reference>
<dbReference type="EMBL" id="JACHOP010000005">
    <property type="protein sequence ID" value="MBB5756872.1"/>
    <property type="molecule type" value="Genomic_DNA"/>
</dbReference>
<dbReference type="InterPro" id="IPR036890">
    <property type="entry name" value="HATPase_C_sf"/>
</dbReference>
<dbReference type="Pfam" id="PF02518">
    <property type="entry name" value="HATPase_c"/>
    <property type="match status" value="1"/>
</dbReference>
<dbReference type="InterPro" id="IPR035965">
    <property type="entry name" value="PAS-like_dom_sf"/>
</dbReference>
<dbReference type="GO" id="GO:0007234">
    <property type="term" value="P:osmosensory signaling via phosphorelay pathway"/>
    <property type="evidence" value="ECO:0007669"/>
    <property type="project" value="TreeGrafter"/>
</dbReference>
<comment type="catalytic activity">
    <reaction evidence="1">
        <text>ATP + protein L-histidine = ADP + protein N-phospho-L-histidine.</text>
        <dbReference type="EC" id="2.7.13.3"/>
    </reaction>
</comment>
<dbReference type="CDD" id="cd00082">
    <property type="entry name" value="HisKA"/>
    <property type="match status" value="1"/>
</dbReference>
<comment type="caution">
    <text evidence="14">The sequence shown here is derived from an EMBL/GenBank/DDBJ whole genome shotgun (WGS) entry which is preliminary data.</text>
</comment>
<dbReference type="PANTHER" id="PTHR42878">
    <property type="entry name" value="TWO-COMPONENT HISTIDINE KINASE"/>
    <property type="match status" value="1"/>
</dbReference>
<dbReference type="Proteomes" id="UP000583454">
    <property type="component" value="Unassembled WGS sequence"/>
</dbReference>
<evidence type="ECO:0000313" key="15">
    <source>
        <dbReference type="Proteomes" id="UP000583454"/>
    </source>
</evidence>
<dbReference type="GO" id="GO:0016020">
    <property type="term" value="C:membrane"/>
    <property type="evidence" value="ECO:0007669"/>
    <property type="project" value="UniProtKB-SubCell"/>
</dbReference>
<dbReference type="InterPro" id="IPR003594">
    <property type="entry name" value="HATPase_dom"/>
</dbReference>
<organism evidence="14 15">
    <name type="scientific">Methylorubrum rhodinum</name>
    <dbReference type="NCBI Taxonomy" id="29428"/>
    <lineage>
        <taxon>Bacteria</taxon>
        <taxon>Pseudomonadati</taxon>
        <taxon>Pseudomonadota</taxon>
        <taxon>Alphaproteobacteria</taxon>
        <taxon>Hyphomicrobiales</taxon>
        <taxon>Methylobacteriaceae</taxon>
        <taxon>Methylorubrum</taxon>
    </lineage>
</organism>
<evidence type="ECO:0000256" key="7">
    <source>
        <dbReference type="ARBA" id="ARBA00022741"/>
    </source>
</evidence>
<keyword evidence="9" id="KW-0067">ATP-binding</keyword>
<evidence type="ECO:0000256" key="10">
    <source>
        <dbReference type="ARBA" id="ARBA00022989"/>
    </source>
</evidence>